<reference evidence="2" key="1">
    <citation type="journal article" date="2019" name="Int. J. Syst. Evol. Microbiol.">
        <title>The Global Catalogue of Microorganisms (GCM) 10K type strain sequencing project: providing services to taxonomists for standard genome sequencing and annotation.</title>
        <authorList>
            <consortium name="The Broad Institute Genomics Platform"/>
            <consortium name="The Broad Institute Genome Sequencing Center for Infectious Disease"/>
            <person name="Wu L."/>
            <person name="Ma J."/>
        </authorList>
    </citation>
    <scope>NUCLEOTIDE SEQUENCE [LARGE SCALE GENOMIC DNA]</scope>
    <source>
        <strain evidence="2">CGMCC 1.10759</strain>
    </source>
</reference>
<keyword evidence="2" id="KW-1185">Reference proteome</keyword>
<evidence type="ECO:0000313" key="2">
    <source>
        <dbReference type="Proteomes" id="UP001595904"/>
    </source>
</evidence>
<dbReference type="Gene3D" id="3.20.20.140">
    <property type="entry name" value="Metal-dependent hydrolases"/>
    <property type="match status" value="1"/>
</dbReference>
<name>A0ABV8T357_9GAMM</name>
<dbReference type="InterPro" id="IPR032466">
    <property type="entry name" value="Metal_Hydrolase"/>
</dbReference>
<dbReference type="PROSITE" id="PS51365">
    <property type="entry name" value="RENAL_DIPEPTIDASE_2"/>
    <property type="match status" value="1"/>
</dbReference>
<protein>
    <submittedName>
        <fullName evidence="1">Dipeptidase</fullName>
    </submittedName>
</protein>
<dbReference type="PANTHER" id="PTHR10443">
    <property type="entry name" value="MICROSOMAL DIPEPTIDASE"/>
    <property type="match status" value="1"/>
</dbReference>
<dbReference type="EMBL" id="JBHSDU010000015">
    <property type="protein sequence ID" value="MFC4314374.1"/>
    <property type="molecule type" value="Genomic_DNA"/>
</dbReference>
<gene>
    <name evidence="1" type="ORF">ACFPN2_35240</name>
</gene>
<dbReference type="Pfam" id="PF01244">
    <property type="entry name" value="Peptidase_M19"/>
    <property type="match status" value="1"/>
</dbReference>
<dbReference type="RefSeq" id="WP_380605497.1">
    <property type="nucleotide sequence ID" value="NZ_JBHSDU010000015.1"/>
</dbReference>
<sequence>MHLEQTHVANAQRLLQSAVVWDNVWPVDLPGLGSAGNGWEQLERFAKAGVSAVGVTLAGDHHNSAEALRITAWARHELQSRSSLLTLVEKVEDIVAAKRAGKLAVVLQFEGTRCFERDLNLIDAFYALGVRQTLIAFNSANCAGSGCAEPADGALTPYGRRLVREAERIGMLVDLSHVGRRTSLDALAIAQKPMVFSHSNANAVHTSFRNIDDEQARACAATGGLVGISGSSEYLGDPKCRTQTLFRHLDHYVQLLGPAHVGLGFDVIFNAEPVNSFVRAHPEEWPMVKDPAWPGFNYAVPEQIVELIGAMLANGYSESAVEDILGRNYLRICSQVWR</sequence>
<comment type="caution">
    <text evidence="1">The sequence shown here is derived from an EMBL/GenBank/DDBJ whole genome shotgun (WGS) entry which is preliminary data.</text>
</comment>
<organism evidence="1 2">
    <name type="scientific">Steroidobacter flavus</name>
    <dbReference type="NCBI Taxonomy" id="1842136"/>
    <lineage>
        <taxon>Bacteria</taxon>
        <taxon>Pseudomonadati</taxon>
        <taxon>Pseudomonadota</taxon>
        <taxon>Gammaproteobacteria</taxon>
        <taxon>Steroidobacterales</taxon>
        <taxon>Steroidobacteraceae</taxon>
        <taxon>Steroidobacter</taxon>
    </lineage>
</organism>
<dbReference type="Proteomes" id="UP001595904">
    <property type="component" value="Unassembled WGS sequence"/>
</dbReference>
<dbReference type="InterPro" id="IPR008257">
    <property type="entry name" value="Pept_M19"/>
</dbReference>
<proteinExistence type="predicted"/>
<evidence type="ECO:0000313" key="1">
    <source>
        <dbReference type="EMBL" id="MFC4314374.1"/>
    </source>
</evidence>
<accession>A0ABV8T357</accession>
<dbReference type="SUPFAM" id="SSF51556">
    <property type="entry name" value="Metallo-dependent hydrolases"/>
    <property type="match status" value="1"/>
</dbReference>
<dbReference type="PANTHER" id="PTHR10443:SF12">
    <property type="entry name" value="DIPEPTIDASE"/>
    <property type="match status" value="1"/>
</dbReference>